<feature type="compositionally biased region" description="Polar residues" evidence="1">
    <location>
        <begin position="267"/>
        <end position="282"/>
    </location>
</feature>
<evidence type="ECO:0000256" key="1">
    <source>
        <dbReference type="SAM" id="MobiDB-lite"/>
    </source>
</evidence>
<dbReference type="AlphaFoldDB" id="A0A6H5HAZ9"/>
<dbReference type="Proteomes" id="UP000479000">
    <property type="component" value="Unassembled WGS sequence"/>
</dbReference>
<protein>
    <submittedName>
        <fullName evidence="2">Uncharacterized protein</fullName>
    </submittedName>
</protein>
<proteinExistence type="predicted"/>
<accession>A0A6H5HAZ9</accession>
<dbReference type="EMBL" id="CADCXU010025672">
    <property type="protein sequence ID" value="CAB0012943.1"/>
    <property type="molecule type" value="Genomic_DNA"/>
</dbReference>
<reference evidence="2 3" key="1">
    <citation type="submission" date="2020-02" db="EMBL/GenBank/DDBJ databases">
        <authorList>
            <person name="Ferguson B K."/>
        </authorList>
    </citation>
    <scope>NUCLEOTIDE SEQUENCE [LARGE SCALE GENOMIC DNA]</scope>
</reference>
<sequence length="288" mass="32511">MELFHENGIEKSKMPSERRDAHFCTDILMHQPPRKQDETISDVNQRSLRNNPVSRSSPPASNMEEYPGLTLVRFMTGHCIFEVSALGPFFGTFRNFLKLASAPEVGATVSGIRDPSVHTRTGIGKPTVKHVGVYLLDGMQDDVFRSSADPSWIFLKGWLEQSQIADLAFFFPSIFHGNLTWVCPIFRRKSNGRTEDEMMKLFQLKFVRRNPRYVLGLETMEDESQSTDHDGTFLAPAYSRIRPDLQRLHKGLSGDVIAPKAVPSHSAISSANLRRETSSAPSQRYPLE</sequence>
<feature type="region of interest" description="Disordered" evidence="1">
    <location>
        <begin position="267"/>
        <end position="288"/>
    </location>
</feature>
<name>A0A6H5HAZ9_9HEMI</name>
<feature type="region of interest" description="Disordered" evidence="1">
    <location>
        <begin position="29"/>
        <end position="62"/>
    </location>
</feature>
<keyword evidence="3" id="KW-1185">Reference proteome</keyword>
<organism evidence="2 3">
    <name type="scientific">Nesidiocoris tenuis</name>
    <dbReference type="NCBI Taxonomy" id="355587"/>
    <lineage>
        <taxon>Eukaryota</taxon>
        <taxon>Metazoa</taxon>
        <taxon>Ecdysozoa</taxon>
        <taxon>Arthropoda</taxon>
        <taxon>Hexapoda</taxon>
        <taxon>Insecta</taxon>
        <taxon>Pterygota</taxon>
        <taxon>Neoptera</taxon>
        <taxon>Paraneoptera</taxon>
        <taxon>Hemiptera</taxon>
        <taxon>Heteroptera</taxon>
        <taxon>Panheteroptera</taxon>
        <taxon>Cimicomorpha</taxon>
        <taxon>Miridae</taxon>
        <taxon>Dicyphina</taxon>
        <taxon>Nesidiocoris</taxon>
    </lineage>
</organism>
<gene>
    <name evidence="2" type="ORF">NTEN_LOCUS17632</name>
</gene>
<feature type="compositionally biased region" description="Polar residues" evidence="1">
    <location>
        <begin position="41"/>
        <end position="60"/>
    </location>
</feature>
<evidence type="ECO:0000313" key="3">
    <source>
        <dbReference type="Proteomes" id="UP000479000"/>
    </source>
</evidence>
<evidence type="ECO:0000313" key="2">
    <source>
        <dbReference type="EMBL" id="CAB0012943.1"/>
    </source>
</evidence>